<dbReference type="AlphaFoldDB" id="A0A0F9CV60"/>
<organism evidence="1">
    <name type="scientific">marine sediment metagenome</name>
    <dbReference type="NCBI Taxonomy" id="412755"/>
    <lineage>
        <taxon>unclassified sequences</taxon>
        <taxon>metagenomes</taxon>
        <taxon>ecological metagenomes</taxon>
    </lineage>
</organism>
<comment type="caution">
    <text evidence="1">The sequence shown here is derived from an EMBL/GenBank/DDBJ whole genome shotgun (WGS) entry which is preliminary data.</text>
</comment>
<accession>A0A0F9CV60</accession>
<protein>
    <submittedName>
        <fullName evidence="1">Uncharacterized protein</fullName>
    </submittedName>
</protein>
<name>A0A0F9CV60_9ZZZZ</name>
<reference evidence="1" key="1">
    <citation type="journal article" date="2015" name="Nature">
        <title>Complex archaea that bridge the gap between prokaryotes and eukaryotes.</title>
        <authorList>
            <person name="Spang A."/>
            <person name="Saw J.H."/>
            <person name="Jorgensen S.L."/>
            <person name="Zaremba-Niedzwiedzka K."/>
            <person name="Martijn J."/>
            <person name="Lind A.E."/>
            <person name="van Eijk R."/>
            <person name="Schleper C."/>
            <person name="Guy L."/>
            <person name="Ettema T.J."/>
        </authorList>
    </citation>
    <scope>NUCLEOTIDE SEQUENCE</scope>
</reference>
<sequence>MRVRSTLAALTAVALLYPASVLGQARSRYEWGVPALRGLNTVGGRFAEETYGLTSLRGSSSAPSSSSILGSSIGQAASFNLSRSGLVDDA</sequence>
<dbReference type="EMBL" id="LAZR01034414">
    <property type="protein sequence ID" value="KKL45366.1"/>
    <property type="molecule type" value="Genomic_DNA"/>
</dbReference>
<gene>
    <name evidence="1" type="ORF">LCGC14_2356400</name>
</gene>
<proteinExistence type="predicted"/>
<evidence type="ECO:0000313" key="1">
    <source>
        <dbReference type="EMBL" id="KKL45366.1"/>
    </source>
</evidence>